<dbReference type="Proteomes" id="UP000762676">
    <property type="component" value="Unassembled WGS sequence"/>
</dbReference>
<evidence type="ECO:0000313" key="1">
    <source>
        <dbReference type="EMBL" id="GFR75996.1"/>
    </source>
</evidence>
<keyword evidence="2" id="KW-1185">Reference proteome</keyword>
<evidence type="ECO:0008006" key="3">
    <source>
        <dbReference type="Google" id="ProtNLM"/>
    </source>
</evidence>
<proteinExistence type="predicted"/>
<dbReference type="AlphaFoldDB" id="A0AAV4FUJ3"/>
<protein>
    <recommendedName>
        <fullName evidence="3">SERTA domain-containing protein</fullName>
    </recommendedName>
</protein>
<dbReference type="EMBL" id="BMAT01011622">
    <property type="protein sequence ID" value="GFR75996.1"/>
    <property type="molecule type" value="Genomic_DNA"/>
</dbReference>
<comment type="caution">
    <text evidence="1">The sequence shown here is derived from an EMBL/GenBank/DDBJ whole genome shotgun (WGS) entry which is preliminary data.</text>
</comment>
<accession>A0AAV4FUJ3</accession>
<reference evidence="1 2" key="1">
    <citation type="journal article" date="2021" name="Elife">
        <title>Chloroplast acquisition without the gene transfer in kleptoplastic sea slugs, Plakobranchus ocellatus.</title>
        <authorList>
            <person name="Maeda T."/>
            <person name="Takahashi S."/>
            <person name="Yoshida T."/>
            <person name="Shimamura S."/>
            <person name="Takaki Y."/>
            <person name="Nagai Y."/>
            <person name="Toyoda A."/>
            <person name="Suzuki Y."/>
            <person name="Arimoto A."/>
            <person name="Ishii H."/>
            <person name="Satoh N."/>
            <person name="Nishiyama T."/>
            <person name="Hasebe M."/>
            <person name="Maruyama T."/>
            <person name="Minagawa J."/>
            <person name="Obokata J."/>
            <person name="Shigenobu S."/>
        </authorList>
    </citation>
    <scope>NUCLEOTIDE SEQUENCE [LARGE SCALE GENOMIC DNA]</scope>
</reference>
<name>A0AAV4FUJ3_9GAST</name>
<gene>
    <name evidence="1" type="ORF">ElyMa_005789600</name>
</gene>
<organism evidence="1 2">
    <name type="scientific">Elysia marginata</name>
    <dbReference type="NCBI Taxonomy" id="1093978"/>
    <lineage>
        <taxon>Eukaryota</taxon>
        <taxon>Metazoa</taxon>
        <taxon>Spiralia</taxon>
        <taxon>Lophotrochozoa</taxon>
        <taxon>Mollusca</taxon>
        <taxon>Gastropoda</taxon>
        <taxon>Heterobranchia</taxon>
        <taxon>Euthyneura</taxon>
        <taxon>Panpulmonata</taxon>
        <taxon>Sacoglossa</taxon>
        <taxon>Placobranchoidea</taxon>
        <taxon>Plakobranchidae</taxon>
        <taxon>Elysia</taxon>
    </lineage>
</organism>
<sequence length="234" mass="27212">MDAEVLKCKRTDDIMSSYMPKTRRCLYLMSYFNSKDYSMPLDDKQRLYYEQERRLVSECKRALTRLLTPLLKFPNGSYRPAPVNIVAYSLRFLQVALYHQCREPHVPKQGFTRFVDLSERFKGMMLGIDSDDPGAVNQLFHDFSVCLGDVAFKKRDVEMHISMFVCPLCIRQDVYTGVGWTSYVCPKPLGQTSCDEMYNGVISKRGCNEDMMPGECCHISSLQKLLYDWMFSDR</sequence>
<evidence type="ECO:0000313" key="2">
    <source>
        <dbReference type="Proteomes" id="UP000762676"/>
    </source>
</evidence>